<dbReference type="EMBL" id="JAGIZI010000456">
    <property type="protein sequence ID" value="MBP0685710.1"/>
    <property type="molecule type" value="Genomic_DNA"/>
</dbReference>
<evidence type="ECO:0000313" key="1">
    <source>
        <dbReference type="EMBL" id="MBP0685710.1"/>
    </source>
</evidence>
<protein>
    <submittedName>
        <fullName evidence="1">Uncharacterized protein</fullName>
    </submittedName>
</protein>
<proteinExistence type="predicted"/>
<comment type="caution">
    <text evidence="1">The sequence shown here is derived from an EMBL/GenBank/DDBJ whole genome shotgun (WGS) entry which is preliminary data.</text>
</comment>
<dbReference type="Proteomes" id="UP000671119">
    <property type="component" value="Unassembled WGS sequence"/>
</dbReference>
<feature type="non-terminal residue" evidence="1">
    <location>
        <position position="1"/>
    </location>
</feature>
<evidence type="ECO:0000313" key="2">
    <source>
        <dbReference type="Proteomes" id="UP000671119"/>
    </source>
</evidence>
<sequence length="69" mass="7740">EFGIFGPYKSLNPFVWMIFDHSGISPFERPALAAREAVCAAACGVEIAELWRTRRNSSQSLKLSPHFDI</sequence>
<gene>
    <name evidence="1" type="ORF">J8J21_21945</name>
</gene>
<reference evidence="1 2" key="1">
    <citation type="submission" date="2021-03" db="EMBL/GenBank/DDBJ databases">
        <title>Whole Genome Sequencing of Mycobacterium tuberculosis clinical isolates from Arunachal Pradesh, India.</title>
        <authorList>
            <person name="Singh S."/>
            <person name="Mudliar S.R."/>
            <person name="Kulsum U."/>
            <person name="Rufai S.B."/>
            <person name="Singh P.K."/>
            <person name="Umpo M."/>
            <person name="Nyori M."/>
        </authorList>
    </citation>
    <scope>NUCLEOTIDE SEQUENCE [LARGE SCALE GENOMIC DNA]</scope>
    <source>
        <strain evidence="1 2">OMICS/BPL/0142/20/SP</strain>
    </source>
</reference>
<name>A0ABD4Q517_MYCTX</name>
<accession>A0ABD4Q517</accession>
<organism evidence="1 2">
    <name type="scientific">Mycobacterium tuberculosis</name>
    <dbReference type="NCBI Taxonomy" id="1773"/>
    <lineage>
        <taxon>Bacteria</taxon>
        <taxon>Bacillati</taxon>
        <taxon>Actinomycetota</taxon>
        <taxon>Actinomycetes</taxon>
        <taxon>Mycobacteriales</taxon>
        <taxon>Mycobacteriaceae</taxon>
        <taxon>Mycobacterium</taxon>
        <taxon>Mycobacterium tuberculosis complex</taxon>
    </lineage>
</organism>
<dbReference type="AlphaFoldDB" id="A0ABD4Q517"/>